<dbReference type="Gene3D" id="2.30.40.10">
    <property type="entry name" value="Urease, subunit C, domain 1"/>
    <property type="match status" value="1"/>
</dbReference>
<accession>A0A644XCY9</accession>
<dbReference type="AlphaFoldDB" id="A0A644XCY9"/>
<dbReference type="SUPFAM" id="SSF51338">
    <property type="entry name" value="Composite domain of metallo-dependent hydrolases"/>
    <property type="match status" value="1"/>
</dbReference>
<dbReference type="InterPro" id="IPR050287">
    <property type="entry name" value="MTA/SAH_deaminase"/>
</dbReference>
<dbReference type="InterPro" id="IPR006680">
    <property type="entry name" value="Amidohydro-rel"/>
</dbReference>
<dbReference type="InterPro" id="IPR011059">
    <property type="entry name" value="Metal-dep_hydrolase_composite"/>
</dbReference>
<dbReference type="EC" id="3.8.1.8" evidence="3"/>
<name>A0A644XCY9_9ZZZZ</name>
<gene>
    <name evidence="3" type="primary">atzA_1</name>
    <name evidence="3" type="ORF">SDC9_60450</name>
</gene>
<dbReference type="PANTHER" id="PTHR43794">
    <property type="entry name" value="AMINOHYDROLASE SSNA-RELATED"/>
    <property type="match status" value="1"/>
</dbReference>
<dbReference type="Gene3D" id="3.20.20.140">
    <property type="entry name" value="Metal-dependent hydrolases"/>
    <property type="match status" value="1"/>
</dbReference>
<evidence type="ECO:0000256" key="1">
    <source>
        <dbReference type="ARBA" id="ARBA00022801"/>
    </source>
</evidence>
<evidence type="ECO:0000259" key="2">
    <source>
        <dbReference type="Pfam" id="PF01979"/>
    </source>
</evidence>
<sequence>MPRTIIRAGCLLSPEGLKWNSGVVLSGGRIERVAPNAELIPVPGDELIEAPDRLLAPGFVNGHTHCYGMLSHGITAEALVTEFSSFLEEFWWPYVENRVDRDLVRITAEMSMAELIDSGVTTFLDVLEAPNAIPFALEAEREVAEAAGLRGILTFEACQRVSEENGALGLKENAEFVRAHNKPGSLITGMMSIHTLFTCDERFVKAAKALADELDCDIHMHLSESVFEPDWCRERYGKRPAEVYDEWGYLDSRVVASQCVQMEPFELDLLAKRGVRAVHMPLSNCEVGGGVAPVSNMLARGVPVGLGSDGYVNNFFEIMRGAFLIPKAHFQSTSIMPAKDVYRMATSLGAKAIGIPDAGRIEAGFLADLITIDLDTPTPINEHNVYDQLVLFRNPQNVCDVLVNGTFLKKDHRLLTVDANAAKQALRERAARFWAGK</sequence>
<feature type="domain" description="Amidohydrolase-related" evidence="2">
    <location>
        <begin position="55"/>
        <end position="406"/>
    </location>
</feature>
<protein>
    <submittedName>
        <fullName evidence="3">Atrazine chlorohydrolase</fullName>
        <ecNumber evidence="3">3.8.1.8</ecNumber>
    </submittedName>
</protein>
<proteinExistence type="predicted"/>
<dbReference type="SUPFAM" id="SSF51556">
    <property type="entry name" value="Metallo-dependent hydrolases"/>
    <property type="match status" value="1"/>
</dbReference>
<evidence type="ECO:0000313" key="3">
    <source>
        <dbReference type="EMBL" id="MPM14090.1"/>
    </source>
</evidence>
<dbReference type="InterPro" id="IPR032466">
    <property type="entry name" value="Metal_Hydrolase"/>
</dbReference>
<comment type="caution">
    <text evidence="3">The sequence shown here is derived from an EMBL/GenBank/DDBJ whole genome shotgun (WGS) entry which is preliminary data.</text>
</comment>
<keyword evidence="1 3" id="KW-0378">Hydrolase</keyword>
<reference evidence="3" key="1">
    <citation type="submission" date="2019-08" db="EMBL/GenBank/DDBJ databases">
        <authorList>
            <person name="Kucharzyk K."/>
            <person name="Murdoch R.W."/>
            <person name="Higgins S."/>
            <person name="Loffler F."/>
        </authorList>
    </citation>
    <scope>NUCLEOTIDE SEQUENCE</scope>
</reference>
<dbReference type="PANTHER" id="PTHR43794:SF11">
    <property type="entry name" value="AMIDOHYDROLASE-RELATED DOMAIN-CONTAINING PROTEIN"/>
    <property type="match status" value="1"/>
</dbReference>
<dbReference type="GO" id="GO:0016810">
    <property type="term" value="F:hydrolase activity, acting on carbon-nitrogen (but not peptide) bonds"/>
    <property type="evidence" value="ECO:0007669"/>
    <property type="project" value="InterPro"/>
</dbReference>
<dbReference type="EMBL" id="VSSQ01002223">
    <property type="protein sequence ID" value="MPM14090.1"/>
    <property type="molecule type" value="Genomic_DNA"/>
</dbReference>
<organism evidence="3">
    <name type="scientific">bioreactor metagenome</name>
    <dbReference type="NCBI Taxonomy" id="1076179"/>
    <lineage>
        <taxon>unclassified sequences</taxon>
        <taxon>metagenomes</taxon>
        <taxon>ecological metagenomes</taxon>
    </lineage>
</organism>
<dbReference type="Pfam" id="PF01979">
    <property type="entry name" value="Amidohydro_1"/>
    <property type="match status" value="1"/>
</dbReference>
<dbReference type="GO" id="GO:0018788">
    <property type="term" value="F:atrazine chlorohydrolase activity"/>
    <property type="evidence" value="ECO:0007669"/>
    <property type="project" value="UniProtKB-EC"/>
</dbReference>